<evidence type="ECO:0000313" key="2">
    <source>
        <dbReference type="EMBL" id="GAA4648845.1"/>
    </source>
</evidence>
<evidence type="ECO:0000256" key="1">
    <source>
        <dbReference type="SAM" id="Phobius"/>
    </source>
</evidence>
<evidence type="ECO:0000313" key="3">
    <source>
        <dbReference type="Proteomes" id="UP001500604"/>
    </source>
</evidence>
<gene>
    <name evidence="2" type="ORF">GCM10023116_11190</name>
</gene>
<name>A0ABP8V172_9GAMM</name>
<organism evidence="2 3">
    <name type="scientific">Kistimonas scapharcae</name>
    <dbReference type="NCBI Taxonomy" id="1036133"/>
    <lineage>
        <taxon>Bacteria</taxon>
        <taxon>Pseudomonadati</taxon>
        <taxon>Pseudomonadota</taxon>
        <taxon>Gammaproteobacteria</taxon>
        <taxon>Oceanospirillales</taxon>
        <taxon>Endozoicomonadaceae</taxon>
        <taxon>Kistimonas</taxon>
    </lineage>
</organism>
<dbReference type="Proteomes" id="UP001500604">
    <property type="component" value="Unassembled WGS sequence"/>
</dbReference>
<proteinExistence type="predicted"/>
<feature type="transmembrane region" description="Helical" evidence="1">
    <location>
        <begin position="6"/>
        <end position="27"/>
    </location>
</feature>
<keyword evidence="3" id="KW-1185">Reference proteome</keyword>
<dbReference type="RefSeq" id="WP_345194569.1">
    <property type="nucleotide sequence ID" value="NZ_BAABFL010000110.1"/>
</dbReference>
<comment type="caution">
    <text evidence="2">The sequence shown here is derived from an EMBL/GenBank/DDBJ whole genome shotgun (WGS) entry which is preliminary data.</text>
</comment>
<keyword evidence="1" id="KW-0812">Transmembrane</keyword>
<reference evidence="3" key="1">
    <citation type="journal article" date="2019" name="Int. J. Syst. Evol. Microbiol.">
        <title>The Global Catalogue of Microorganisms (GCM) 10K type strain sequencing project: providing services to taxonomists for standard genome sequencing and annotation.</title>
        <authorList>
            <consortium name="The Broad Institute Genomics Platform"/>
            <consortium name="The Broad Institute Genome Sequencing Center for Infectious Disease"/>
            <person name="Wu L."/>
            <person name="Ma J."/>
        </authorList>
    </citation>
    <scope>NUCLEOTIDE SEQUENCE [LARGE SCALE GENOMIC DNA]</scope>
    <source>
        <strain evidence="3">JCM 17805</strain>
    </source>
</reference>
<keyword evidence="1" id="KW-0472">Membrane</keyword>
<keyword evidence="1" id="KW-1133">Transmembrane helix</keyword>
<protein>
    <submittedName>
        <fullName evidence="2">Uncharacterized protein</fullName>
    </submittedName>
</protein>
<accession>A0ABP8V172</accession>
<dbReference type="EMBL" id="BAABFL010000110">
    <property type="protein sequence ID" value="GAA4648845.1"/>
    <property type="molecule type" value="Genomic_DNA"/>
</dbReference>
<sequence length="40" mass="4484">MFTGSWTLDWFFVLAAIQIGLPIMLWIKRESTGVKGIGEA</sequence>